<dbReference type="InterPro" id="IPR011330">
    <property type="entry name" value="Glyco_hydro/deAcase_b/a-brl"/>
</dbReference>
<dbReference type="GO" id="GO:0016810">
    <property type="term" value="F:hydrolase activity, acting on carbon-nitrogen (but not peptide) bonds"/>
    <property type="evidence" value="ECO:0007669"/>
    <property type="project" value="InterPro"/>
</dbReference>
<gene>
    <name evidence="5" type="ORF">R5R33_04320</name>
</gene>
<evidence type="ECO:0000313" key="6">
    <source>
        <dbReference type="Proteomes" id="UP001302477"/>
    </source>
</evidence>
<evidence type="ECO:0000259" key="4">
    <source>
        <dbReference type="PROSITE" id="PS51677"/>
    </source>
</evidence>
<dbReference type="AlphaFoldDB" id="A0AAU0N280"/>
<keyword evidence="6" id="KW-1185">Reference proteome</keyword>
<sequence>MRYLLTALLLVTTVSTQAKEVAFTFDDAPRKATGYFDGPTRAKTLLQELEEHKVGTVAFFANTSDLSGEKLQRLHTYGNAGHIIANHSHTHPNFNQTSLQDYIDDVAEADKILGTFPTFRKWFRFPYLREGDTPAKRDGMRQYLQQNGYTNAYITLNNYDWHIEVLFQEAVTKGIAVDLEKLRRFYVDTLIAGIEYYDQMAVQHMGRSPKHVLLLHEMDITALFVGDLADALRQRGWDIISPVEAYTDDLASYRTPSVMKYNAGRIGEIAYDKGQKSGLWHETLNEDYLRELFKTEVLTADTAEKF</sequence>
<keyword evidence="3" id="KW-0732">Signal</keyword>
<dbReference type="InterPro" id="IPR050248">
    <property type="entry name" value="Polysacc_deacetylase_ArnD"/>
</dbReference>
<dbReference type="PANTHER" id="PTHR10587">
    <property type="entry name" value="GLYCOSYL TRANSFERASE-RELATED"/>
    <property type="match status" value="1"/>
</dbReference>
<dbReference type="PROSITE" id="PS51677">
    <property type="entry name" value="NODB"/>
    <property type="match status" value="1"/>
</dbReference>
<keyword evidence="1" id="KW-0479">Metal-binding</keyword>
<dbReference type="Proteomes" id="UP001302477">
    <property type="component" value="Chromosome"/>
</dbReference>
<dbReference type="PANTHER" id="PTHR10587:SF133">
    <property type="entry name" value="CHITIN DEACETYLASE 1-RELATED"/>
    <property type="match status" value="1"/>
</dbReference>
<feature type="chain" id="PRO_5043490858" evidence="3">
    <location>
        <begin position="19"/>
        <end position="306"/>
    </location>
</feature>
<keyword evidence="2" id="KW-0378">Hydrolase</keyword>
<dbReference type="GO" id="GO:0005975">
    <property type="term" value="P:carbohydrate metabolic process"/>
    <property type="evidence" value="ECO:0007669"/>
    <property type="project" value="InterPro"/>
</dbReference>
<dbReference type="GO" id="GO:0046872">
    <property type="term" value="F:metal ion binding"/>
    <property type="evidence" value="ECO:0007669"/>
    <property type="project" value="UniProtKB-KW"/>
</dbReference>
<protein>
    <submittedName>
        <fullName evidence="5">Polysaccharide deacetylase family protein</fullName>
    </submittedName>
</protein>
<dbReference type="EMBL" id="CP137555">
    <property type="protein sequence ID" value="WOX06360.1"/>
    <property type="molecule type" value="Genomic_DNA"/>
</dbReference>
<dbReference type="Gene3D" id="3.20.20.370">
    <property type="entry name" value="Glycoside hydrolase/deacetylase"/>
    <property type="match status" value="1"/>
</dbReference>
<evidence type="ECO:0000256" key="1">
    <source>
        <dbReference type="ARBA" id="ARBA00022723"/>
    </source>
</evidence>
<evidence type="ECO:0000313" key="5">
    <source>
        <dbReference type="EMBL" id="WOX06360.1"/>
    </source>
</evidence>
<feature type="signal peptide" evidence="3">
    <location>
        <begin position="1"/>
        <end position="18"/>
    </location>
</feature>
<dbReference type="InterPro" id="IPR002509">
    <property type="entry name" value="NODB_dom"/>
</dbReference>
<evidence type="ECO:0000256" key="2">
    <source>
        <dbReference type="ARBA" id="ARBA00022801"/>
    </source>
</evidence>
<dbReference type="RefSeq" id="WP_318954817.1">
    <property type="nucleotide sequence ID" value="NZ_CP137555.1"/>
</dbReference>
<dbReference type="Pfam" id="PF01522">
    <property type="entry name" value="Polysacc_deac_1"/>
    <property type="match status" value="1"/>
</dbReference>
<dbReference type="GO" id="GO:0016020">
    <property type="term" value="C:membrane"/>
    <property type="evidence" value="ECO:0007669"/>
    <property type="project" value="TreeGrafter"/>
</dbReference>
<dbReference type="SUPFAM" id="SSF88713">
    <property type="entry name" value="Glycoside hydrolase/deacetylase"/>
    <property type="match status" value="1"/>
</dbReference>
<accession>A0AAU0N280</accession>
<reference evidence="5 6" key="1">
    <citation type="submission" date="2023-10" db="EMBL/GenBank/DDBJ databases">
        <title>Description of Microbulbifer bruguierae sp. nov., isolated from the sediments of mangrove plant Bruguiera sexangula and comparative genomic analyses of the genus Microbulbifer.</title>
        <authorList>
            <person name="Long M."/>
        </authorList>
    </citation>
    <scope>NUCLEOTIDE SEQUENCE [LARGE SCALE GENOMIC DNA]</scope>
    <source>
        <strain evidence="5 6">SPO729</strain>
    </source>
</reference>
<feature type="domain" description="NodB homology" evidence="4">
    <location>
        <begin position="19"/>
        <end position="240"/>
    </location>
</feature>
<evidence type="ECO:0000256" key="3">
    <source>
        <dbReference type="SAM" id="SignalP"/>
    </source>
</evidence>
<dbReference type="KEGG" id="mpaf:R5R33_04320"/>
<organism evidence="5 6">
    <name type="scientific">Microbulbifer pacificus</name>
    <dbReference type="NCBI Taxonomy" id="407164"/>
    <lineage>
        <taxon>Bacteria</taxon>
        <taxon>Pseudomonadati</taxon>
        <taxon>Pseudomonadota</taxon>
        <taxon>Gammaproteobacteria</taxon>
        <taxon>Cellvibrionales</taxon>
        <taxon>Microbulbiferaceae</taxon>
        <taxon>Microbulbifer</taxon>
    </lineage>
</organism>
<name>A0AAU0N280_9GAMM</name>
<proteinExistence type="predicted"/>